<feature type="compositionally biased region" description="Low complexity" evidence="1">
    <location>
        <begin position="137"/>
        <end position="175"/>
    </location>
</feature>
<evidence type="ECO:0000313" key="3">
    <source>
        <dbReference type="EMBL" id="UUT35094.1"/>
    </source>
</evidence>
<keyword evidence="2" id="KW-0472">Membrane</keyword>
<keyword evidence="2" id="KW-0812">Transmembrane</keyword>
<sequence>MIGEPLSYLTQVGAVLVLVLLAVLSVLILTRTPPNRIGRRLGDLYAWMFGAERADGADQAGEPTGKTAVLPETEAGDDPKLPWWRRNKTGREQDPDEGAGVDDLTELSRRARAMAGSSRRSPRSCPPPRPRCRTRSPRSSTRPCWPARSARSPAAPPDCTTTTTPGRSTTARSPA</sequence>
<evidence type="ECO:0000256" key="2">
    <source>
        <dbReference type="SAM" id="Phobius"/>
    </source>
</evidence>
<feature type="compositionally biased region" description="Acidic residues" evidence="1">
    <location>
        <begin position="94"/>
        <end position="105"/>
    </location>
</feature>
<feature type="transmembrane region" description="Helical" evidence="2">
    <location>
        <begin position="6"/>
        <end position="30"/>
    </location>
</feature>
<evidence type="ECO:0000313" key="4">
    <source>
        <dbReference type="Proteomes" id="UP001054811"/>
    </source>
</evidence>
<protein>
    <submittedName>
        <fullName evidence="3">Uncharacterized protein</fullName>
    </submittedName>
</protein>
<accession>A0ABY5NIY8</accession>
<dbReference type="Proteomes" id="UP001054811">
    <property type="component" value="Chromosome"/>
</dbReference>
<keyword evidence="2" id="KW-1133">Transmembrane helix</keyword>
<organism evidence="3 4">
    <name type="scientific">Microbacterium elymi</name>
    <dbReference type="NCBI Taxonomy" id="2909587"/>
    <lineage>
        <taxon>Bacteria</taxon>
        <taxon>Bacillati</taxon>
        <taxon>Actinomycetota</taxon>
        <taxon>Actinomycetes</taxon>
        <taxon>Micrococcales</taxon>
        <taxon>Microbacteriaceae</taxon>
        <taxon>Microbacterium</taxon>
    </lineage>
</organism>
<gene>
    <name evidence="3" type="ORF">L2X98_33000</name>
</gene>
<reference evidence="3" key="1">
    <citation type="submission" date="2022-01" db="EMBL/GenBank/DDBJ databases">
        <title>Microbacterium eymi and Microbacterium rhizovicinus sp. nov., isolated from the rhizospheric soil of Elymus tsukushiensis, a plant native to the Dokdo Islands, Republic of Korea.</title>
        <authorList>
            <person name="Hwang Y.J."/>
        </authorList>
    </citation>
    <scope>NUCLEOTIDE SEQUENCE</scope>
    <source>
        <strain evidence="3">KUDC0405</strain>
    </source>
</reference>
<feature type="region of interest" description="Disordered" evidence="1">
    <location>
        <begin position="56"/>
        <end position="175"/>
    </location>
</feature>
<dbReference type="EMBL" id="CP091139">
    <property type="protein sequence ID" value="UUT35094.1"/>
    <property type="molecule type" value="Genomic_DNA"/>
</dbReference>
<name>A0ABY5NIY8_9MICO</name>
<evidence type="ECO:0000256" key="1">
    <source>
        <dbReference type="SAM" id="MobiDB-lite"/>
    </source>
</evidence>
<proteinExistence type="predicted"/>
<keyword evidence="4" id="KW-1185">Reference proteome</keyword>